<evidence type="ECO:0000256" key="2">
    <source>
        <dbReference type="ARBA" id="ARBA00023125"/>
    </source>
</evidence>
<dbReference type="InterPro" id="IPR001647">
    <property type="entry name" value="HTH_TetR"/>
</dbReference>
<dbReference type="InterPro" id="IPR009057">
    <property type="entry name" value="Homeodomain-like_sf"/>
</dbReference>
<dbReference type="PANTHER" id="PTHR30055:SF209">
    <property type="entry name" value="POSSIBLE TRANSCRIPTIONAL REGULATORY PROTEIN (PROBABLY TETR-FAMILY)"/>
    <property type="match status" value="1"/>
</dbReference>
<dbReference type="InterPro" id="IPR025996">
    <property type="entry name" value="MT1864/Rv1816-like_C"/>
</dbReference>
<protein>
    <submittedName>
        <fullName evidence="6">TetR family transcriptional regulator</fullName>
    </submittedName>
</protein>
<keyword evidence="3" id="KW-0804">Transcription</keyword>
<keyword evidence="2 4" id="KW-0238">DNA-binding</keyword>
<evidence type="ECO:0000313" key="7">
    <source>
        <dbReference type="Proteomes" id="UP000268727"/>
    </source>
</evidence>
<name>A0A3N1HGP8_9PSEU</name>
<dbReference type="PROSITE" id="PS50977">
    <property type="entry name" value="HTH_TETR_2"/>
    <property type="match status" value="1"/>
</dbReference>
<evidence type="ECO:0000256" key="3">
    <source>
        <dbReference type="ARBA" id="ARBA00023163"/>
    </source>
</evidence>
<gene>
    <name evidence="6" type="ORF">EDD40_7114</name>
</gene>
<dbReference type="Gene3D" id="1.10.357.10">
    <property type="entry name" value="Tetracycline Repressor, domain 2"/>
    <property type="match status" value="1"/>
</dbReference>
<dbReference type="EMBL" id="RJKM01000001">
    <property type="protein sequence ID" value="ROP41678.1"/>
    <property type="molecule type" value="Genomic_DNA"/>
</dbReference>
<dbReference type="InterPro" id="IPR050109">
    <property type="entry name" value="HTH-type_TetR-like_transc_reg"/>
</dbReference>
<dbReference type="PANTHER" id="PTHR30055">
    <property type="entry name" value="HTH-TYPE TRANSCRIPTIONAL REGULATOR RUTR"/>
    <property type="match status" value="1"/>
</dbReference>
<sequence length="237" mass="25783">MLCNTVKVSPRKLDPETRATLVDIAARLLAEHGAEALSTRKIAAEAGTSTMAVYTHFGSMSGLVREMVHEGFARLERQFSMVVRTDDPVADMAVLGYAYRQNAKANSHLYAVMFGGQSLAGFSLTDDDRQYGRYTLLTVVECATRCIEAGRFRDGDPLLVAHEMWIATHGLVNLELGGYLIDPVDADRCYDTILHSLLLGVGDDAEAVAASMAASKKRRAHEVEADLAPAEPATTHR</sequence>
<dbReference type="InterPro" id="IPR036271">
    <property type="entry name" value="Tet_transcr_reg_TetR-rel_C_sf"/>
</dbReference>
<evidence type="ECO:0000256" key="4">
    <source>
        <dbReference type="PROSITE-ProRule" id="PRU00335"/>
    </source>
</evidence>
<dbReference type="Pfam" id="PF00440">
    <property type="entry name" value="TetR_N"/>
    <property type="match status" value="1"/>
</dbReference>
<comment type="caution">
    <text evidence="6">The sequence shown here is derived from an EMBL/GenBank/DDBJ whole genome shotgun (WGS) entry which is preliminary data.</text>
</comment>
<dbReference type="SUPFAM" id="SSF48498">
    <property type="entry name" value="Tetracyclin repressor-like, C-terminal domain"/>
    <property type="match status" value="1"/>
</dbReference>
<dbReference type="SUPFAM" id="SSF46689">
    <property type="entry name" value="Homeodomain-like"/>
    <property type="match status" value="1"/>
</dbReference>
<dbReference type="Proteomes" id="UP000268727">
    <property type="component" value="Unassembled WGS sequence"/>
</dbReference>
<organism evidence="6 7">
    <name type="scientific">Saccharothrix texasensis</name>
    <dbReference type="NCBI Taxonomy" id="103734"/>
    <lineage>
        <taxon>Bacteria</taxon>
        <taxon>Bacillati</taxon>
        <taxon>Actinomycetota</taxon>
        <taxon>Actinomycetes</taxon>
        <taxon>Pseudonocardiales</taxon>
        <taxon>Pseudonocardiaceae</taxon>
        <taxon>Saccharothrix</taxon>
    </lineage>
</organism>
<accession>A0A3N1HGP8</accession>
<proteinExistence type="predicted"/>
<dbReference type="AlphaFoldDB" id="A0A3N1HGP8"/>
<reference evidence="6 7" key="1">
    <citation type="submission" date="2018-11" db="EMBL/GenBank/DDBJ databases">
        <title>Sequencing the genomes of 1000 actinobacteria strains.</title>
        <authorList>
            <person name="Klenk H.-P."/>
        </authorList>
    </citation>
    <scope>NUCLEOTIDE SEQUENCE [LARGE SCALE GENOMIC DNA]</scope>
    <source>
        <strain evidence="6 7">DSM 44231</strain>
    </source>
</reference>
<evidence type="ECO:0000256" key="1">
    <source>
        <dbReference type="ARBA" id="ARBA00023015"/>
    </source>
</evidence>
<feature type="domain" description="HTH tetR-type" evidence="5">
    <location>
        <begin position="15"/>
        <end position="75"/>
    </location>
</feature>
<dbReference type="GO" id="GO:0003700">
    <property type="term" value="F:DNA-binding transcription factor activity"/>
    <property type="evidence" value="ECO:0007669"/>
    <property type="project" value="TreeGrafter"/>
</dbReference>
<dbReference type="GO" id="GO:0000976">
    <property type="term" value="F:transcription cis-regulatory region binding"/>
    <property type="evidence" value="ECO:0007669"/>
    <property type="project" value="TreeGrafter"/>
</dbReference>
<keyword evidence="1" id="KW-0805">Transcription regulation</keyword>
<dbReference type="PRINTS" id="PR00455">
    <property type="entry name" value="HTHTETR"/>
</dbReference>
<evidence type="ECO:0000313" key="6">
    <source>
        <dbReference type="EMBL" id="ROP41678.1"/>
    </source>
</evidence>
<evidence type="ECO:0000259" key="5">
    <source>
        <dbReference type="PROSITE" id="PS50977"/>
    </source>
</evidence>
<dbReference type="Pfam" id="PF13305">
    <property type="entry name" value="TetR_C_33"/>
    <property type="match status" value="1"/>
</dbReference>
<feature type="DNA-binding region" description="H-T-H motif" evidence="4">
    <location>
        <begin position="38"/>
        <end position="57"/>
    </location>
</feature>
<keyword evidence="7" id="KW-1185">Reference proteome</keyword>